<dbReference type="NCBIfam" id="TIGR04057">
    <property type="entry name" value="SusC_RagA_signa"/>
    <property type="match status" value="1"/>
</dbReference>
<organism evidence="4 5">
    <name type="scientific">Carboxylicivirga sediminis</name>
    <dbReference type="NCBI Taxonomy" id="2006564"/>
    <lineage>
        <taxon>Bacteria</taxon>
        <taxon>Pseudomonadati</taxon>
        <taxon>Bacteroidota</taxon>
        <taxon>Bacteroidia</taxon>
        <taxon>Marinilabiliales</taxon>
        <taxon>Marinilabiliaceae</taxon>
        <taxon>Carboxylicivirga</taxon>
    </lineage>
</organism>
<dbReference type="InterPro" id="IPR012910">
    <property type="entry name" value="Plug_dom"/>
</dbReference>
<feature type="domain" description="TonB-dependent receptor plug" evidence="3">
    <location>
        <begin position="44"/>
        <end position="149"/>
    </location>
</feature>
<dbReference type="AlphaFoldDB" id="A0A941F4A8"/>
<accession>A0A941F4A8</accession>
<sequence length="934" mass="103601">MNIKNIIKALFVSCTSLLTIGQLSAQESDSTLVNLGYGMTQAANETTAATGVATAENLSKYFAINPTNALYGQIPGLTVMQNGGDWWGQGASMFIRGQANLDNTSAPLVLVDGFERNLATLTVAEIENVTILKDASATAIYGQRGANGVILVTTKRGKDEGMKVDFSYEYSTNKAFRMPKMLDAYGYASAMNEALALDGQDYLYSAEELDAYKNGTYPEYFPNVNWMEEVLQNTGFVHDFNSTFQGGKGRTRYFVSLNYMDGNGLLKQDRNENSFSTQLNYRRANLRTNLDIELTKSTLLKINLAGRISGTNRPGKATSEKLFGRLYGTPANAYPIQYSNGVFGGSPTYPYNPIADVNETGYAISHERTFYGDITLEQDLSALTEGLSISASVSFDNNVSYWDNKSKDYAYVYKTAKIDEVNEELYDFTSTSGGENTALNFNTSVGGQARHANGIVKLNYDKQWGKHKVNALGLFHADTETTFGQNNTFHRVNYAAQVNYAYNKKYLAGVTASYSGNNILSQENRFQFYPAVSLGWVVSEESFLSGVDAINLLKLRASAGLVGLEQNEQHLHRQKFSGGGKYWYGDNNNQLGGLQESRRANPNVLPEKSTQVNIGLDARLFGGLRLNADVFYEERSQILVSEASSTSNVIGVPATMVSDGIVENKGFEVAALWQDQIGDFSYSIGAQYSMAQNEIIEQNEVFREWDYLSRTGHSVDQVFGLQDAGFFNEGEVNEVDNIYNGVEYTFTQVLRPGDVKYVDQNGDNRIDEFDVVAIGKNWLPEVNYALTLGAEYKGAGFSAIFQGASNVSVMLNTPSIFWPLYNNNNISEFSNDRWTPATASTATLPRLTPEKNENNYRASTVWQRDASYLKLRTLEVYYHLPQTLVEKVKLKRAKVFFRGMNLFSVDNIEIMDPEEIGAVYPTLTSYNIGLSVGF</sequence>
<dbReference type="InterPro" id="IPR037066">
    <property type="entry name" value="Plug_dom_sf"/>
</dbReference>
<dbReference type="InterPro" id="IPR023997">
    <property type="entry name" value="TonB-dep_OMP_SusC/RagA_CS"/>
</dbReference>
<dbReference type="RefSeq" id="WP_212190916.1">
    <property type="nucleotide sequence ID" value="NZ_JAGTAR010000016.1"/>
</dbReference>
<evidence type="ECO:0000313" key="5">
    <source>
        <dbReference type="Proteomes" id="UP000679220"/>
    </source>
</evidence>
<feature type="signal peptide" evidence="2">
    <location>
        <begin position="1"/>
        <end position="25"/>
    </location>
</feature>
<dbReference type="Proteomes" id="UP000679220">
    <property type="component" value="Unassembled WGS sequence"/>
</dbReference>
<reference evidence="4" key="2">
    <citation type="submission" date="2021-04" db="EMBL/GenBank/DDBJ databases">
        <authorList>
            <person name="Zhang T."/>
            <person name="Zhang Y."/>
            <person name="Lu D."/>
            <person name="Zuo D."/>
            <person name="Du Z."/>
        </authorList>
    </citation>
    <scope>NUCLEOTIDE SEQUENCE</scope>
    <source>
        <strain evidence="4">JR1</strain>
    </source>
</reference>
<dbReference type="PROSITE" id="PS00018">
    <property type="entry name" value="EF_HAND_1"/>
    <property type="match status" value="1"/>
</dbReference>
<dbReference type="InterPro" id="IPR039426">
    <property type="entry name" value="TonB-dep_rcpt-like"/>
</dbReference>
<dbReference type="PROSITE" id="PS52016">
    <property type="entry name" value="TONB_DEPENDENT_REC_3"/>
    <property type="match status" value="1"/>
</dbReference>
<keyword evidence="5" id="KW-1185">Reference proteome</keyword>
<protein>
    <submittedName>
        <fullName evidence="4">SusC/RagA family TonB-linked outer membrane protein</fullName>
    </submittedName>
</protein>
<dbReference type="SUPFAM" id="SSF56935">
    <property type="entry name" value="Porins"/>
    <property type="match status" value="1"/>
</dbReference>
<keyword evidence="1" id="KW-0472">Membrane</keyword>
<feature type="chain" id="PRO_5037487603" evidence="2">
    <location>
        <begin position="26"/>
        <end position="934"/>
    </location>
</feature>
<evidence type="ECO:0000256" key="2">
    <source>
        <dbReference type="SAM" id="SignalP"/>
    </source>
</evidence>
<dbReference type="EMBL" id="JAGTAR010000016">
    <property type="protein sequence ID" value="MBR8536147.1"/>
    <property type="molecule type" value="Genomic_DNA"/>
</dbReference>
<proteinExistence type="inferred from homology"/>
<comment type="subcellular location">
    <subcellularLocation>
        <location evidence="1">Cell outer membrane</location>
        <topology evidence="1">Multi-pass membrane protein</topology>
    </subcellularLocation>
</comment>
<comment type="caution">
    <text evidence="4">The sequence shown here is derived from an EMBL/GenBank/DDBJ whole genome shotgun (WGS) entry which is preliminary data.</text>
</comment>
<evidence type="ECO:0000259" key="3">
    <source>
        <dbReference type="Pfam" id="PF07715"/>
    </source>
</evidence>
<gene>
    <name evidence="4" type="ORF">KDU71_11310</name>
</gene>
<keyword evidence="1" id="KW-0812">Transmembrane</keyword>
<evidence type="ECO:0000313" key="4">
    <source>
        <dbReference type="EMBL" id="MBR8536147.1"/>
    </source>
</evidence>
<dbReference type="InterPro" id="IPR023996">
    <property type="entry name" value="TonB-dep_OMP_SusC/RagA"/>
</dbReference>
<dbReference type="GO" id="GO:0009279">
    <property type="term" value="C:cell outer membrane"/>
    <property type="evidence" value="ECO:0007669"/>
    <property type="project" value="UniProtKB-SubCell"/>
</dbReference>
<keyword evidence="1" id="KW-0813">Transport</keyword>
<name>A0A941F4A8_9BACT</name>
<dbReference type="Gene3D" id="2.170.130.10">
    <property type="entry name" value="TonB-dependent receptor, plug domain"/>
    <property type="match status" value="1"/>
</dbReference>
<dbReference type="InterPro" id="IPR018247">
    <property type="entry name" value="EF_Hand_1_Ca_BS"/>
</dbReference>
<reference evidence="4" key="1">
    <citation type="journal article" date="2018" name="Int. J. Syst. Evol. Microbiol.">
        <title>Carboxylicivirga sediminis sp. nov., isolated from coastal sediment.</title>
        <authorList>
            <person name="Wang F.Q."/>
            <person name="Ren L.H."/>
            <person name="Zou R.J."/>
            <person name="Sun Y.Z."/>
            <person name="Liu X.J."/>
            <person name="Jiang F."/>
            <person name="Liu L.J."/>
        </authorList>
    </citation>
    <scope>NUCLEOTIDE SEQUENCE</scope>
    <source>
        <strain evidence="4">JR1</strain>
    </source>
</reference>
<comment type="similarity">
    <text evidence="1">Belongs to the TonB-dependent receptor family.</text>
</comment>
<keyword evidence="1" id="KW-1134">Transmembrane beta strand</keyword>
<dbReference type="NCBIfam" id="TIGR04056">
    <property type="entry name" value="OMP_RagA_SusC"/>
    <property type="match status" value="1"/>
</dbReference>
<dbReference type="Pfam" id="PF07715">
    <property type="entry name" value="Plug"/>
    <property type="match status" value="1"/>
</dbReference>
<keyword evidence="2" id="KW-0732">Signal</keyword>
<evidence type="ECO:0000256" key="1">
    <source>
        <dbReference type="PROSITE-ProRule" id="PRU01360"/>
    </source>
</evidence>
<keyword evidence="1" id="KW-0998">Cell outer membrane</keyword>